<feature type="compositionally biased region" description="Polar residues" evidence="12">
    <location>
        <begin position="217"/>
        <end position="227"/>
    </location>
</feature>
<gene>
    <name evidence="14" type="primary">PSOVI17g04680</name>
</gene>
<evidence type="ECO:0000256" key="5">
    <source>
        <dbReference type="ARBA" id="ARBA00022737"/>
    </source>
</evidence>
<organism evidence="14">
    <name type="scientific">Psoroptes ovis</name>
    <name type="common">Sheep scab mite</name>
    <dbReference type="NCBI Taxonomy" id="83912"/>
    <lineage>
        <taxon>Eukaryota</taxon>
        <taxon>Metazoa</taxon>
        <taxon>Ecdysozoa</taxon>
        <taxon>Arthropoda</taxon>
        <taxon>Chelicerata</taxon>
        <taxon>Arachnida</taxon>
        <taxon>Acari</taxon>
        <taxon>Acariformes</taxon>
        <taxon>Sarcoptiformes</taxon>
        <taxon>Astigmata</taxon>
        <taxon>Psoroptidia</taxon>
        <taxon>Sarcoptoidea</taxon>
        <taxon>Psoroptidae</taxon>
        <taxon>Psoroptes</taxon>
    </lineage>
</organism>
<feature type="region of interest" description="Disordered" evidence="12">
    <location>
        <begin position="299"/>
        <end position="323"/>
    </location>
</feature>
<sequence>MYVFVSMWCGQSFKSLADMTQHMKVTQHYTNIISQEQIISWRNPVCDESFSTLKELSNHMVKNSHFKEQNSNINEDNNDKSNDRRKKSLPVRKLLEMERDIATTNDKSIRLIECDDCHEKIDEKFFLQHMKQCGPRSMTNSKNCDSINDHSMKNGLAIGIHKSDSESESDRNVTNMIPFESTMSIGKNLHFKKSLEDNNSEMDDNDERMDDDEDNSPVITTSEDNSGGNVLSALEKLIEKNFDTKSRRSHQTGILQRLGIDEEVFPPWQNMAPSPISPASMMAVAAAWNPTNGGLVGDYSRSSSSNSNHSGSHHHRSLLGANSSTMVIPQLRYRRNSSSSHSYKDKFINAAALCKTITTESNGSFSSQETEEESCDDSNSEYGTNLIKSNKRKKSHSSPKSTKSSNRGGALNFPISSMLSSPIPPARPTSASSTASSSISPSEAHSIGTLNTNPNADLLNRLTPNSHRSETDDDQEQSPLNLFKKSKLSNGNAKSNNNDETDDDDGEDNTSQNGEATAKPVHNPLKQLQKLLDKTDNNTGKRKNSSNHHHHNTHRSSPFNHSWNDSSSVRSPAGLSERSPRTTPNPIGSPASAKSAEHDVPVTAPNYLQMKCAFCATPISSRNEYRSHLAKIHLSMRDSADISAISDEELLLLLLENQCQRHQ</sequence>
<evidence type="ECO:0000256" key="11">
    <source>
        <dbReference type="ARBA" id="ARBA00023242"/>
    </source>
</evidence>
<feature type="region of interest" description="Disordered" evidence="12">
    <location>
        <begin position="360"/>
        <end position="598"/>
    </location>
</feature>
<keyword evidence="6" id="KW-0863">Zinc-finger</keyword>
<dbReference type="PANTHER" id="PTHR12487:SF7">
    <property type="entry name" value="PROTEIN TEASHIRT-RELATED"/>
    <property type="match status" value="1"/>
</dbReference>
<evidence type="ECO:0000313" key="14">
    <source>
        <dbReference type="EMBL" id="SZF06461.1"/>
    </source>
</evidence>
<evidence type="ECO:0000256" key="6">
    <source>
        <dbReference type="ARBA" id="ARBA00022771"/>
    </source>
</evidence>
<feature type="compositionally biased region" description="Acidic residues" evidence="12">
    <location>
        <begin position="198"/>
        <end position="215"/>
    </location>
</feature>
<keyword evidence="9" id="KW-0238">DNA-binding</keyword>
<dbReference type="InterPro" id="IPR027008">
    <property type="entry name" value="Teashirt_fam"/>
</dbReference>
<dbReference type="Gene3D" id="3.30.160.60">
    <property type="entry name" value="Classic Zinc Finger"/>
    <property type="match status" value="1"/>
</dbReference>
<protein>
    <submittedName>
        <fullName evidence="14">Protein tip top-like isoform X2</fullName>
    </submittedName>
</protein>
<feature type="compositionally biased region" description="Low complexity" evidence="12">
    <location>
        <begin position="300"/>
        <end position="310"/>
    </location>
</feature>
<feature type="region of interest" description="Disordered" evidence="12">
    <location>
        <begin position="197"/>
        <end position="227"/>
    </location>
</feature>
<dbReference type="AlphaFoldDB" id="A0A3B0QJL0"/>
<keyword evidence="3" id="KW-0678">Repressor</keyword>
<feature type="compositionally biased region" description="Polar residues" evidence="12">
    <location>
        <begin position="558"/>
        <end position="570"/>
    </location>
</feature>
<feature type="compositionally biased region" description="Acidic residues" evidence="12">
    <location>
        <begin position="369"/>
        <end position="379"/>
    </location>
</feature>
<evidence type="ECO:0000256" key="7">
    <source>
        <dbReference type="ARBA" id="ARBA00022833"/>
    </source>
</evidence>
<dbReference type="InterPro" id="IPR013087">
    <property type="entry name" value="Znf_C2H2_type"/>
</dbReference>
<feature type="compositionally biased region" description="Acidic residues" evidence="12">
    <location>
        <begin position="499"/>
        <end position="508"/>
    </location>
</feature>
<keyword evidence="5" id="KW-0677">Repeat</keyword>
<evidence type="ECO:0000256" key="12">
    <source>
        <dbReference type="SAM" id="MobiDB-lite"/>
    </source>
</evidence>
<evidence type="ECO:0000259" key="13">
    <source>
        <dbReference type="PROSITE" id="PS00028"/>
    </source>
</evidence>
<feature type="compositionally biased region" description="Basic residues" evidence="12">
    <location>
        <begin position="540"/>
        <end position="554"/>
    </location>
</feature>
<evidence type="ECO:0000256" key="8">
    <source>
        <dbReference type="ARBA" id="ARBA00023015"/>
    </source>
</evidence>
<name>A0A3B0QJL0_PSOOV</name>
<keyword evidence="2" id="KW-0217">Developmental protein</keyword>
<keyword evidence="8" id="KW-0805">Transcription regulation</keyword>
<dbReference type="GO" id="GO:0003677">
    <property type="term" value="F:DNA binding"/>
    <property type="evidence" value="ECO:0007669"/>
    <property type="project" value="UniProtKB-KW"/>
</dbReference>
<accession>A0A3B0QJL0</accession>
<dbReference type="SMART" id="SM00355">
    <property type="entry name" value="ZnF_C2H2"/>
    <property type="match status" value="3"/>
</dbReference>
<feature type="region of interest" description="Disordered" evidence="12">
    <location>
        <begin position="63"/>
        <end position="90"/>
    </location>
</feature>
<dbReference type="GO" id="GO:0000981">
    <property type="term" value="F:DNA-binding transcription factor activity, RNA polymerase II-specific"/>
    <property type="evidence" value="ECO:0007669"/>
    <property type="project" value="TreeGrafter"/>
</dbReference>
<dbReference type="PANTHER" id="PTHR12487">
    <property type="entry name" value="TEASHIRT-RELATED"/>
    <property type="match status" value="1"/>
</dbReference>
<keyword evidence="7" id="KW-0862">Zinc</keyword>
<dbReference type="PROSITE" id="PS00028">
    <property type="entry name" value="ZINC_FINGER_C2H2_1"/>
    <property type="match status" value="1"/>
</dbReference>
<dbReference type="EMBL" id="LS999143">
    <property type="protein sequence ID" value="SZF06461.1"/>
    <property type="molecule type" value="mRNA"/>
</dbReference>
<feature type="compositionally biased region" description="Low complexity" evidence="12">
    <location>
        <begin position="428"/>
        <end position="442"/>
    </location>
</feature>
<keyword evidence="10" id="KW-0804">Transcription</keyword>
<proteinExistence type="evidence at transcript level"/>
<feature type="domain" description="C2H2-type" evidence="13">
    <location>
        <begin position="612"/>
        <end position="633"/>
    </location>
</feature>
<evidence type="ECO:0000256" key="4">
    <source>
        <dbReference type="ARBA" id="ARBA00022723"/>
    </source>
</evidence>
<reference evidence="14" key="1">
    <citation type="submission" date="2018-09" db="EMBL/GenBank/DDBJ databases">
        <authorList>
            <person name="Parvin R."/>
            <person name="Begum J.A."/>
            <person name="Chowdhury E.H."/>
            <person name="Islam M.R."/>
            <person name="Harder T."/>
        </authorList>
    </citation>
    <scope>NUCLEOTIDE SEQUENCE</scope>
</reference>
<evidence type="ECO:0000256" key="3">
    <source>
        <dbReference type="ARBA" id="ARBA00022491"/>
    </source>
</evidence>
<dbReference type="GO" id="GO:0005634">
    <property type="term" value="C:nucleus"/>
    <property type="evidence" value="ECO:0007669"/>
    <property type="project" value="TreeGrafter"/>
</dbReference>
<evidence type="ECO:0000256" key="10">
    <source>
        <dbReference type="ARBA" id="ARBA00023163"/>
    </source>
</evidence>
<dbReference type="GO" id="GO:0008270">
    <property type="term" value="F:zinc ion binding"/>
    <property type="evidence" value="ECO:0007669"/>
    <property type="project" value="UniProtKB-KW"/>
</dbReference>
<comment type="similarity">
    <text evidence="1">Belongs to the teashirt C2H2-type zinc-finger protein family.</text>
</comment>
<keyword evidence="4" id="KW-0479">Metal-binding</keyword>
<evidence type="ECO:0000256" key="2">
    <source>
        <dbReference type="ARBA" id="ARBA00022473"/>
    </source>
</evidence>
<keyword evidence="11" id="KW-0539">Nucleus</keyword>
<evidence type="ECO:0000256" key="9">
    <source>
        <dbReference type="ARBA" id="ARBA00023125"/>
    </source>
</evidence>
<evidence type="ECO:0000256" key="1">
    <source>
        <dbReference type="ARBA" id="ARBA00007158"/>
    </source>
</evidence>